<comment type="caution">
    <text evidence="1">The sequence shown here is derived from an EMBL/GenBank/DDBJ whole genome shotgun (WGS) entry which is preliminary data.</text>
</comment>
<accession>A0AAN8IV98</accession>
<dbReference type="EMBL" id="WIXE01023953">
    <property type="protein sequence ID" value="KAK5966034.1"/>
    <property type="molecule type" value="Genomic_DNA"/>
</dbReference>
<evidence type="ECO:0000313" key="2">
    <source>
        <dbReference type="Proteomes" id="UP001331761"/>
    </source>
</evidence>
<gene>
    <name evidence="1" type="ORF">GCK32_007138</name>
</gene>
<dbReference type="AlphaFoldDB" id="A0AAN8IV98"/>
<sequence>MTVAVSDIVFSDGFNFVTNLEQSISTTLRAAKRLALTGKRPGTCSLDGRCGFLQCHNEEFGGDLGSCAGIVVGTDLVPEDRSLTGG</sequence>
<organism evidence="1 2">
    <name type="scientific">Trichostrongylus colubriformis</name>
    <name type="common">Black scour worm</name>
    <dbReference type="NCBI Taxonomy" id="6319"/>
    <lineage>
        <taxon>Eukaryota</taxon>
        <taxon>Metazoa</taxon>
        <taxon>Ecdysozoa</taxon>
        <taxon>Nematoda</taxon>
        <taxon>Chromadorea</taxon>
        <taxon>Rhabditida</taxon>
        <taxon>Rhabditina</taxon>
        <taxon>Rhabditomorpha</taxon>
        <taxon>Strongyloidea</taxon>
        <taxon>Trichostrongylidae</taxon>
        <taxon>Trichostrongylus</taxon>
    </lineage>
</organism>
<reference evidence="1 2" key="1">
    <citation type="submission" date="2019-10" db="EMBL/GenBank/DDBJ databases">
        <title>Assembly and Annotation for the nematode Trichostrongylus colubriformis.</title>
        <authorList>
            <person name="Martin J."/>
        </authorList>
    </citation>
    <scope>NUCLEOTIDE SEQUENCE [LARGE SCALE GENOMIC DNA]</scope>
    <source>
        <strain evidence="1">G859</strain>
        <tissue evidence="1">Whole worm</tissue>
    </source>
</reference>
<dbReference type="Proteomes" id="UP001331761">
    <property type="component" value="Unassembled WGS sequence"/>
</dbReference>
<evidence type="ECO:0000313" key="1">
    <source>
        <dbReference type="EMBL" id="KAK5966034.1"/>
    </source>
</evidence>
<proteinExistence type="predicted"/>
<protein>
    <submittedName>
        <fullName evidence="1">Uncharacterized protein</fullName>
    </submittedName>
</protein>
<name>A0AAN8IV98_TRICO</name>
<keyword evidence="2" id="KW-1185">Reference proteome</keyword>